<accession>A0ACC3BJU8</accession>
<organism evidence="1 2">
    <name type="scientific">Pyropia yezoensis</name>
    <name type="common">Susabi-nori</name>
    <name type="synonym">Porphyra yezoensis</name>
    <dbReference type="NCBI Taxonomy" id="2788"/>
    <lineage>
        <taxon>Eukaryota</taxon>
        <taxon>Rhodophyta</taxon>
        <taxon>Bangiophyceae</taxon>
        <taxon>Bangiales</taxon>
        <taxon>Bangiaceae</taxon>
        <taxon>Pyropia</taxon>
    </lineage>
</organism>
<gene>
    <name evidence="1" type="ORF">I4F81_000836</name>
</gene>
<protein>
    <submittedName>
        <fullName evidence="1">Uncharacterized protein</fullName>
    </submittedName>
</protein>
<comment type="caution">
    <text evidence="1">The sequence shown here is derived from an EMBL/GenBank/DDBJ whole genome shotgun (WGS) entry which is preliminary data.</text>
</comment>
<keyword evidence="2" id="KW-1185">Reference proteome</keyword>
<proteinExistence type="predicted"/>
<name>A0ACC3BJU8_PYRYE</name>
<reference evidence="1" key="1">
    <citation type="submission" date="2019-11" db="EMBL/GenBank/DDBJ databases">
        <title>Nori genome reveals adaptations in red seaweeds to the harsh intertidal environment.</title>
        <authorList>
            <person name="Wang D."/>
            <person name="Mao Y."/>
        </authorList>
    </citation>
    <scope>NUCLEOTIDE SEQUENCE</scope>
    <source>
        <tissue evidence="1">Gametophyte</tissue>
    </source>
</reference>
<dbReference type="Proteomes" id="UP000798662">
    <property type="component" value="Chromosome 1"/>
</dbReference>
<evidence type="ECO:0000313" key="2">
    <source>
        <dbReference type="Proteomes" id="UP000798662"/>
    </source>
</evidence>
<dbReference type="EMBL" id="CM020618">
    <property type="protein sequence ID" value="KAK1858225.1"/>
    <property type="molecule type" value="Genomic_DNA"/>
</dbReference>
<evidence type="ECO:0000313" key="1">
    <source>
        <dbReference type="EMBL" id="KAK1858225.1"/>
    </source>
</evidence>
<sequence>MAAAKTSGAIMTWARSATGPMTTHFWGPVTNWGLSIAGFVDMYKPPDAVSERMTGALCVYSALFMRFAWRVQPRNMLLFYCHATNETVQLYQLQRCLGGVDFLYKPPPGGGGGGEGGGSGGGGGGVPPKPQGLAVALPGAGEVVVPPPPPVVVPPVAA</sequence>